<feature type="region of interest" description="Disordered" evidence="1">
    <location>
        <begin position="284"/>
        <end position="405"/>
    </location>
</feature>
<gene>
    <name evidence="3" type="ORF">C2857_006066</name>
</gene>
<protein>
    <recommendedName>
        <fullName evidence="2">WKF domain-containing protein</fullName>
    </recommendedName>
</protein>
<dbReference type="AlphaFoldDB" id="A0A7S9PU27"/>
<feature type="compositionally biased region" description="Polar residues" evidence="1">
    <location>
        <begin position="1"/>
        <end position="11"/>
    </location>
</feature>
<dbReference type="PANTHER" id="PTHR22306:SF2">
    <property type="entry name" value="CHROMOSOME 7 OPEN READING FRAME 50"/>
    <property type="match status" value="1"/>
</dbReference>
<feature type="compositionally biased region" description="Polar residues" evidence="1">
    <location>
        <begin position="96"/>
        <end position="105"/>
    </location>
</feature>
<dbReference type="Proteomes" id="UP000594364">
    <property type="component" value="Chromosome 2"/>
</dbReference>
<feature type="region of interest" description="Disordered" evidence="1">
    <location>
        <begin position="1"/>
        <end position="137"/>
    </location>
</feature>
<dbReference type="OrthoDB" id="10261563at2759"/>
<evidence type="ECO:0000313" key="3">
    <source>
        <dbReference type="EMBL" id="QPG97274.1"/>
    </source>
</evidence>
<feature type="compositionally biased region" description="Low complexity" evidence="1">
    <location>
        <begin position="288"/>
        <end position="300"/>
    </location>
</feature>
<feature type="compositionally biased region" description="Low complexity" evidence="1">
    <location>
        <begin position="336"/>
        <end position="356"/>
    </location>
</feature>
<feature type="compositionally biased region" description="Polar residues" evidence="1">
    <location>
        <begin position="301"/>
        <end position="312"/>
    </location>
</feature>
<feature type="domain" description="WKF" evidence="2">
    <location>
        <begin position="142"/>
        <end position="204"/>
    </location>
</feature>
<feature type="compositionally biased region" description="Basic residues" evidence="1">
    <location>
        <begin position="117"/>
        <end position="126"/>
    </location>
</feature>
<name>A0A7S9PU27_EPIFF</name>
<dbReference type="EMBL" id="CP031386">
    <property type="protein sequence ID" value="QPG97274.1"/>
    <property type="molecule type" value="Genomic_DNA"/>
</dbReference>
<reference evidence="3 4" key="1">
    <citation type="journal article" date="2018" name="PLoS Genet.">
        <title>Repeat elements organise 3D genome structure and mediate transcription in the filamentous fungus Epichloe festucae.</title>
        <authorList>
            <person name="Winter D.J."/>
            <person name="Ganley A.R.D."/>
            <person name="Young C.A."/>
            <person name="Liachko I."/>
            <person name="Schardl C.L."/>
            <person name="Dupont P.Y."/>
            <person name="Berry D."/>
            <person name="Ram A."/>
            <person name="Scott B."/>
            <person name="Cox M.P."/>
        </authorList>
    </citation>
    <scope>NUCLEOTIDE SEQUENCE [LARGE SCALE GENOMIC DNA]</scope>
    <source>
        <strain evidence="3 4">Fl1</strain>
    </source>
</reference>
<proteinExistence type="predicted"/>
<dbReference type="PANTHER" id="PTHR22306">
    <property type="entry name" value="CHROMOSOME 7 OPEN READING FRAME 50"/>
    <property type="match status" value="1"/>
</dbReference>
<evidence type="ECO:0000259" key="2">
    <source>
        <dbReference type="Pfam" id="PF10180"/>
    </source>
</evidence>
<evidence type="ECO:0000256" key="1">
    <source>
        <dbReference type="SAM" id="MobiDB-lite"/>
    </source>
</evidence>
<dbReference type="InterPro" id="IPR019327">
    <property type="entry name" value="WKF"/>
</dbReference>
<feature type="compositionally biased region" description="Acidic residues" evidence="1">
    <location>
        <begin position="357"/>
        <end position="378"/>
    </location>
</feature>
<dbReference type="Pfam" id="PF10180">
    <property type="entry name" value="WKF"/>
    <property type="match status" value="1"/>
</dbReference>
<feature type="compositionally biased region" description="Acidic residues" evidence="1">
    <location>
        <begin position="392"/>
        <end position="405"/>
    </location>
</feature>
<keyword evidence="4" id="KW-1185">Reference proteome</keyword>
<evidence type="ECO:0000313" key="4">
    <source>
        <dbReference type="Proteomes" id="UP000594364"/>
    </source>
</evidence>
<accession>A0A7S9PU27</accession>
<feature type="compositionally biased region" description="Basic and acidic residues" evidence="1">
    <location>
        <begin position="106"/>
        <end position="116"/>
    </location>
</feature>
<sequence length="405" mass="44319">MTSSQGATAQQVPAWKRLGLKLKQPGAAPDSAIGTPAVGHPSSSQHEAQSNKRKVDAPPATTPSSAFKRPRREIQGRQITENNSHPRKKKLVTFGDTPTRNGNTTGHKDSNTDNKSPKPKKSKGPAKKQTPVEPTDIKPALDYLRQWKSSRDSWKFNKNLQSLLIKRVFDADVIPTSDIDTFYEYIRDLKGFVRTRLHETAMEVRTRDVADGPSGFPSGTKDLESKQESYETLLSDLLRAQHLGQKRKGYDEVEFIASSSAGDVIIRRVVKRMRAELIIDDLSDGEQTDTSRTTQSSDNTLTTSDNHVTMTTDGDKQVKLNDGTAKRRRKLRVNVDDSSSSGSDSDSDSDSSSSSSDDSDDSESDDDADGDNQEDDGYESSSSSSSSSSSADESDSDDDSADDDD</sequence>
<feature type="compositionally biased region" description="Low complexity" evidence="1">
    <location>
        <begin position="379"/>
        <end position="391"/>
    </location>
</feature>
<organism evidence="3 4">
    <name type="scientific">Epichloe festucae (strain Fl1)</name>
    <dbReference type="NCBI Taxonomy" id="877507"/>
    <lineage>
        <taxon>Eukaryota</taxon>
        <taxon>Fungi</taxon>
        <taxon>Dikarya</taxon>
        <taxon>Ascomycota</taxon>
        <taxon>Pezizomycotina</taxon>
        <taxon>Sordariomycetes</taxon>
        <taxon>Hypocreomycetidae</taxon>
        <taxon>Hypocreales</taxon>
        <taxon>Clavicipitaceae</taxon>
        <taxon>Epichloe</taxon>
    </lineage>
</organism>